<comment type="caution">
    <text evidence="1">The sequence shown here is derived from an EMBL/GenBank/DDBJ whole genome shotgun (WGS) entry which is preliminary data.</text>
</comment>
<evidence type="ECO:0000313" key="2">
    <source>
        <dbReference type="Proteomes" id="UP001519343"/>
    </source>
</evidence>
<gene>
    <name evidence="1" type="ORF">J2Z37_002006</name>
</gene>
<evidence type="ECO:0000313" key="1">
    <source>
        <dbReference type="EMBL" id="MBP1932005.1"/>
    </source>
</evidence>
<keyword evidence="2" id="KW-1185">Reference proteome</keyword>
<dbReference type="EMBL" id="JAGGKT010000004">
    <property type="protein sequence ID" value="MBP1932005.1"/>
    <property type="molecule type" value="Genomic_DNA"/>
</dbReference>
<proteinExistence type="predicted"/>
<reference evidence="1 2" key="1">
    <citation type="submission" date="2021-03" db="EMBL/GenBank/DDBJ databases">
        <title>Genomic Encyclopedia of Type Strains, Phase IV (KMG-IV): sequencing the most valuable type-strain genomes for metagenomic binning, comparative biology and taxonomic classification.</title>
        <authorList>
            <person name="Goeker M."/>
        </authorList>
    </citation>
    <scope>NUCLEOTIDE SEQUENCE [LARGE SCALE GENOMIC DNA]</scope>
    <source>
        <strain evidence="1 2">DSM 24738</strain>
    </source>
</reference>
<sequence>MNHHVSYELACKGTGVEEGKYEEYHFPNDEEIKEVKKSALKDAVLVIKKDGKEIKRYNLWEFKNVKN</sequence>
<accession>A0ABS4GQ64</accession>
<name>A0ABS4GQ64_9BACL</name>
<organism evidence="1 2">
    <name type="scientific">Ammoniphilus resinae</name>
    <dbReference type="NCBI Taxonomy" id="861532"/>
    <lineage>
        <taxon>Bacteria</taxon>
        <taxon>Bacillati</taxon>
        <taxon>Bacillota</taxon>
        <taxon>Bacilli</taxon>
        <taxon>Bacillales</taxon>
        <taxon>Paenibacillaceae</taxon>
        <taxon>Aneurinibacillus group</taxon>
        <taxon>Ammoniphilus</taxon>
    </lineage>
</organism>
<dbReference type="Proteomes" id="UP001519343">
    <property type="component" value="Unassembled WGS sequence"/>
</dbReference>
<protein>
    <submittedName>
        <fullName evidence="1">Uncharacterized protein</fullName>
    </submittedName>
</protein>
<dbReference type="RefSeq" id="WP_209810062.1">
    <property type="nucleotide sequence ID" value="NZ_JAGGKT010000004.1"/>
</dbReference>